<dbReference type="RefSeq" id="WP_081270064.1">
    <property type="nucleotide sequence ID" value="NZ_LVHG01000066.1"/>
</dbReference>
<gene>
    <name evidence="3" type="ORF">A3K87_25160</name>
</gene>
<feature type="signal peptide" evidence="2">
    <location>
        <begin position="1"/>
        <end position="26"/>
    </location>
</feature>
<dbReference type="Pfam" id="PF03401">
    <property type="entry name" value="TctC"/>
    <property type="match status" value="1"/>
</dbReference>
<keyword evidence="2" id="KW-0732">Signal</keyword>
<comment type="similarity">
    <text evidence="1">Belongs to the UPF0065 (bug) family.</text>
</comment>
<evidence type="ECO:0000256" key="1">
    <source>
        <dbReference type="ARBA" id="ARBA00006987"/>
    </source>
</evidence>
<dbReference type="InterPro" id="IPR006311">
    <property type="entry name" value="TAT_signal"/>
</dbReference>
<name>A0AA91DLA6_VARPD</name>
<dbReference type="PANTHER" id="PTHR42928">
    <property type="entry name" value="TRICARBOXYLATE-BINDING PROTEIN"/>
    <property type="match status" value="1"/>
</dbReference>
<accession>A0AA91DLA6</accession>
<proteinExistence type="inferred from homology"/>
<dbReference type="Proteomes" id="UP000077852">
    <property type="component" value="Unassembled WGS sequence"/>
</dbReference>
<dbReference type="PIRSF" id="PIRSF017082">
    <property type="entry name" value="YflP"/>
    <property type="match status" value="1"/>
</dbReference>
<dbReference type="CDD" id="cd13578">
    <property type="entry name" value="PBP2_Bug27"/>
    <property type="match status" value="1"/>
</dbReference>
<organism evidence="3 4">
    <name type="scientific">Variovorax paradoxus</name>
    <dbReference type="NCBI Taxonomy" id="34073"/>
    <lineage>
        <taxon>Bacteria</taxon>
        <taxon>Pseudomonadati</taxon>
        <taxon>Pseudomonadota</taxon>
        <taxon>Betaproteobacteria</taxon>
        <taxon>Burkholderiales</taxon>
        <taxon>Comamonadaceae</taxon>
        <taxon>Variovorax</taxon>
    </lineage>
</organism>
<dbReference type="InterPro" id="IPR005064">
    <property type="entry name" value="BUG"/>
</dbReference>
<evidence type="ECO:0000256" key="2">
    <source>
        <dbReference type="SAM" id="SignalP"/>
    </source>
</evidence>
<evidence type="ECO:0000313" key="4">
    <source>
        <dbReference type="Proteomes" id="UP000077852"/>
    </source>
</evidence>
<dbReference type="PROSITE" id="PS51318">
    <property type="entry name" value="TAT"/>
    <property type="match status" value="1"/>
</dbReference>
<dbReference type="PANTHER" id="PTHR42928:SF5">
    <property type="entry name" value="BLR1237 PROTEIN"/>
    <property type="match status" value="1"/>
</dbReference>
<evidence type="ECO:0000313" key="3">
    <source>
        <dbReference type="EMBL" id="OAK59924.1"/>
    </source>
</evidence>
<dbReference type="Gene3D" id="3.40.190.10">
    <property type="entry name" value="Periplasmic binding protein-like II"/>
    <property type="match status" value="1"/>
</dbReference>
<dbReference type="AlphaFoldDB" id="A0AA91DLA6"/>
<comment type="caution">
    <text evidence="3">The sequence shown here is derived from an EMBL/GenBank/DDBJ whole genome shotgun (WGS) entry which is preliminary data.</text>
</comment>
<dbReference type="EMBL" id="LVHG01000066">
    <property type="protein sequence ID" value="OAK59924.1"/>
    <property type="molecule type" value="Genomic_DNA"/>
</dbReference>
<dbReference type="PROSITE" id="PS51257">
    <property type="entry name" value="PROKAR_LIPOPROTEIN"/>
    <property type="match status" value="1"/>
</dbReference>
<dbReference type="Gene3D" id="3.40.190.150">
    <property type="entry name" value="Bordetella uptake gene, domain 1"/>
    <property type="match status" value="1"/>
</dbReference>
<sequence length="326" mass="33690">MQTITRRALLACAAAAACLSAAPALADTAWPDKPVRLVVPYTPGGATDIVARLIAQKVMDDTKWTFIVDNRAGGNGNIGMDVVAKAKPDGYTIGLGQTANLAINPTLFPKMPYDALKDLVPVAVVASQPVVLVVRTEAPYKSLAELVAAAKARPGEIKQALAGTGTLGHMAGEVLAKRAGFKVLNVPYKGAAPAITDLLGGQTDYMFATPQGALSMVKGGKLRALAVTSAKRLPVMPDVPTVGESYQGFEAVDWKAIVVPAGTPADIVKKLNAAIGKALARPATISQLLAEGSTPGGGSPEQAAQYIKAEHARWGAAVREAGVRPE</sequence>
<reference evidence="3 4" key="1">
    <citation type="submission" date="2016-03" db="EMBL/GenBank/DDBJ databases">
        <title>Genome sequence of Variovorax paradoxus KB5.</title>
        <authorList>
            <person name="Jeong H."/>
            <person name="Hong C.E."/>
            <person name="Jo S.H."/>
            <person name="Park J.M."/>
        </authorList>
    </citation>
    <scope>NUCLEOTIDE SEQUENCE [LARGE SCALE GENOMIC DNA]</scope>
    <source>
        <strain evidence="3 4">KB5</strain>
    </source>
</reference>
<dbReference type="InterPro" id="IPR042100">
    <property type="entry name" value="Bug_dom1"/>
</dbReference>
<dbReference type="SUPFAM" id="SSF53850">
    <property type="entry name" value="Periplasmic binding protein-like II"/>
    <property type="match status" value="1"/>
</dbReference>
<feature type="chain" id="PRO_5041698993" evidence="2">
    <location>
        <begin position="27"/>
        <end position="326"/>
    </location>
</feature>
<protein>
    <submittedName>
        <fullName evidence="3">LacI family transcriptional regulator</fullName>
    </submittedName>
</protein>